<dbReference type="Pfam" id="PF11754">
    <property type="entry name" value="Velvet"/>
    <property type="match status" value="1"/>
</dbReference>
<comment type="subcellular location">
    <subcellularLocation>
        <location evidence="1">Nucleus</location>
    </subcellularLocation>
</comment>
<accession>A0A9P6SXW8</accession>
<feature type="domain" description="Velvet" evidence="6">
    <location>
        <begin position="1"/>
        <end position="90"/>
    </location>
</feature>
<keyword evidence="8" id="KW-1185">Reference proteome</keyword>
<evidence type="ECO:0000256" key="5">
    <source>
        <dbReference type="SAM" id="MobiDB-lite"/>
    </source>
</evidence>
<sequence>RKSSDVPPDDANSCDGAIHGRACGLRSVSIKSKPDWLYGGLRPNGPPSPVMSTVFSEPFTIYSAKRFPGMTESTALSKRFAKQGIKIPIRKEPRISRKKLTEKASGSASGDRDQGSDSEDDDD</sequence>
<evidence type="ECO:0000313" key="7">
    <source>
        <dbReference type="EMBL" id="KAG0010484.1"/>
    </source>
</evidence>
<dbReference type="Gene3D" id="2.60.40.3960">
    <property type="entry name" value="Velvet domain"/>
    <property type="match status" value="1"/>
</dbReference>
<dbReference type="InterPro" id="IPR038491">
    <property type="entry name" value="Velvet_dom_sf"/>
</dbReference>
<dbReference type="InterPro" id="IPR037525">
    <property type="entry name" value="Velvet_dom"/>
</dbReference>
<protein>
    <recommendedName>
        <fullName evidence="6">Velvet domain-containing protein</fullName>
    </recommendedName>
</protein>
<evidence type="ECO:0000259" key="6">
    <source>
        <dbReference type="PROSITE" id="PS51821"/>
    </source>
</evidence>
<dbReference type="OrthoDB" id="3056235at2759"/>
<evidence type="ECO:0000256" key="4">
    <source>
        <dbReference type="ARBA" id="ARBA00023242"/>
    </source>
</evidence>
<dbReference type="GO" id="GO:0005634">
    <property type="term" value="C:nucleus"/>
    <property type="evidence" value="ECO:0007669"/>
    <property type="project" value="UniProtKB-SubCell"/>
</dbReference>
<keyword evidence="4" id="KW-0539">Nucleus</keyword>
<dbReference type="PANTHER" id="PTHR33572">
    <property type="entry name" value="SPORE DEVELOPMENT REGULATOR VOSA"/>
    <property type="match status" value="1"/>
</dbReference>
<dbReference type="InterPro" id="IPR021740">
    <property type="entry name" value="Velvet"/>
</dbReference>
<feature type="non-terminal residue" evidence="7">
    <location>
        <position position="1"/>
    </location>
</feature>
<dbReference type="Proteomes" id="UP000703661">
    <property type="component" value="Unassembled WGS sequence"/>
</dbReference>
<keyword evidence="3" id="KW-0804">Transcription</keyword>
<evidence type="ECO:0000256" key="3">
    <source>
        <dbReference type="ARBA" id="ARBA00023163"/>
    </source>
</evidence>
<gene>
    <name evidence="7" type="ORF">BGZ80_001444</name>
</gene>
<dbReference type="AlphaFoldDB" id="A0A9P6SXW8"/>
<dbReference type="EMBL" id="JAAAID010001329">
    <property type="protein sequence ID" value="KAG0010484.1"/>
    <property type="molecule type" value="Genomic_DNA"/>
</dbReference>
<evidence type="ECO:0000256" key="2">
    <source>
        <dbReference type="ARBA" id="ARBA00023015"/>
    </source>
</evidence>
<feature type="region of interest" description="Disordered" evidence="5">
    <location>
        <begin position="87"/>
        <end position="123"/>
    </location>
</feature>
<keyword evidence="2" id="KW-0805">Transcription regulation</keyword>
<evidence type="ECO:0000313" key="8">
    <source>
        <dbReference type="Proteomes" id="UP000703661"/>
    </source>
</evidence>
<dbReference type="PROSITE" id="PS51821">
    <property type="entry name" value="VELVET"/>
    <property type="match status" value="1"/>
</dbReference>
<dbReference type="PANTHER" id="PTHR33572:SF3">
    <property type="entry name" value="VELVET COMPLEX SUBUNIT B"/>
    <property type="match status" value="1"/>
</dbReference>
<organism evidence="7 8">
    <name type="scientific">Entomortierella chlamydospora</name>
    <dbReference type="NCBI Taxonomy" id="101097"/>
    <lineage>
        <taxon>Eukaryota</taxon>
        <taxon>Fungi</taxon>
        <taxon>Fungi incertae sedis</taxon>
        <taxon>Mucoromycota</taxon>
        <taxon>Mortierellomycotina</taxon>
        <taxon>Mortierellomycetes</taxon>
        <taxon>Mortierellales</taxon>
        <taxon>Mortierellaceae</taxon>
        <taxon>Entomortierella</taxon>
    </lineage>
</organism>
<name>A0A9P6SXW8_9FUNG</name>
<reference evidence="7" key="1">
    <citation type="journal article" date="2020" name="Fungal Divers.">
        <title>Resolving the Mortierellaceae phylogeny through synthesis of multi-gene phylogenetics and phylogenomics.</title>
        <authorList>
            <person name="Vandepol N."/>
            <person name="Liber J."/>
            <person name="Desiro A."/>
            <person name="Na H."/>
            <person name="Kennedy M."/>
            <person name="Barry K."/>
            <person name="Grigoriev I.V."/>
            <person name="Miller A.N."/>
            <person name="O'Donnell K."/>
            <person name="Stajich J.E."/>
            <person name="Bonito G."/>
        </authorList>
    </citation>
    <scope>NUCLEOTIDE SEQUENCE</scope>
    <source>
        <strain evidence="7">NRRL 2769</strain>
    </source>
</reference>
<comment type="caution">
    <text evidence="7">The sequence shown here is derived from an EMBL/GenBank/DDBJ whole genome shotgun (WGS) entry which is preliminary data.</text>
</comment>
<proteinExistence type="predicted"/>
<feature type="compositionally biased region" description="Basic and acidic residues" evidence="5">
    <location>
        <begin position="89"/>
        <end position="102"/>
    </location>
</feature>
<evidence type="ECO:0000256" key="1">
    <source>
        <dbReference type="ARBA" id="ARBA00004123"/>
    </source>
</evidence>